<name>A0A183FBL9_HELPZ</name>
<accession>A0A3P7V059</accession>
<feature type="region of interest" description="Disordered" evidence="1">
    <location>
        <begin position="360"/>
        <end position="385"/>
    </location>
</feature>
<feature type="region of interest" description="Disordered" evidence="1">
    <location>
        <begin position="91"/>
        <end position="122"/>
    </location>
</feature>
<dbReference type="Proteomes" id="UP000050761">
    <property type="component" value="Unassembled WGS sequence"/>
</dbReference>
<sequence length="385" mass="41279">MKICTLGVACDCAHACTFEEDEEGAVTSKCYCHSGFVLTEDQKSCEPTSDAPSTFSVVRVTPPAFTTEAQPEEIAAKGLSGTMPAKIDGSMATSEGIQSTGRPTDSSGRQLPIVVGPDGTPLQINDKGEILDYNRKPITIADNGTPLDPLGEPLPRNKEGAWIYPLVDKTGKPLPVDDHNVPKITVIDAKGVEIVPDENGRLVGEDGRMISTDAIGRPLDQHGEPYELNEDGKFVVDFSEDEPSIEDDEVPDIPLLVVDGEPLDVDDNGHFIDSTGAIIPMNEEGIPIDEEGIPLNKNQEGKYVLPPKRLGKGEPTEDFLPHPTDESGRVIFPIISQDGSPLPTVDTGEFVTVEGTIIERDDEGRPLGPDGEVLPTDSSGNFVYP</sequence>
<protein>
    <submittedName>
        <fullName evidence="4">EGF-like domain-containing protein</fullName>
    </submittedName>
</protein>
<proteinExistence type="predicted"/>
<feature type="compositionally biased region" description="Polar residues" evidence="1">
    <location>
        <begin position="91"/>
        <end position="109"/>
    </location>
</feature>
<dbReference type="OrthoDB" id="5867254at2759"/>
<feature type="compositionally biased region" description="Polar residues" evidence="1">
    <location>
        <begin position="376"/>
        <end position="385"/>
    </location>
</feature>
<gene>
    <name evidence="2" type="ORF">HPBE_LOCUS3561</name>
</gene>
<organism evidence="3 4">
    <name type="scientific">Heligmosomoides polygyrus</name>
    <name type="common">Parasitic roundworm</name>
    <dbReference type="NCBI Taxonomy" id="6339"/>
    <lineage>
        <taxon>Eukaryota</taxon>
        <taxon>Metazoa</taxon>
        <taxon>Ecdysozoa</taxon>
        <taxon>Nematoda</taxon>
        <taxon>Chromadorea</taxon>
        <taxon>Rhabditida</taxon>
        <taxon>Rhabditina</taxon>
        <taxon>Rhabditomorpha</taxon>
        <taxon>Strongyloidea</taxon>
        <taxon>Heligmosomidae</taxon>
        <taxon>Heligmosomoides</taxon>
    </lineage>
</organism>
<evidence type="ECO:0000313" key="2">
    <source>
        <dbReference type="EMBL" id="VDO37139.1"/>
    </source>
</evidence>
<evidence type="ECO:0000313" key="4">
    <source>
        <dbReference type="WBParaSite" id="HPBE_0000356101-mRNA-1"/>
    </source>
</evidence>
<keyword evidence="3" id="KW-1185">Reference proteome</keyword>
<dbReference type="AlphaFoldDB" id="A0A183FBL9"/>
<evidence type="ECO:0000313" key="3">
    <source>
        <dbReference type="Proteomes" id="UP000050761"/>
    </source>
</evidence>
<dbReference type="Gene3D" id="2.10.25.10">
    <property type="entry name" value="Laminin"/>
    <property type="match status" value="1"/>
</dbReference>
<accession>A0A183FBL9</accession>
<evidence type="ECO:0000256" key="1">
    <source>
        <dbReference type="SAM" id="MobiDB-lite"/>
    </source>
</evidence>
<dbReference type="WBParaSite" id="HPBE_0000356101-mRNA-1">
    <property type="protein sequence ID" value="HPBE_0000356101-mRNA-1"/>
    <property type="gene ID" value="HPBE_0000356101"/>
</dbReference>
<reference evidence="2 3" key="1">
    <citation type="submission" date="2018-11" db="EMBL/GenBank/DDBJ databases">
        <authorList>
            <consortium name="Pathogen Informatics"/>
        </authorList>
    </citation>
    <scope>NUCLEOTIDE SEQUENCE [LARGE SCALE GENOMIC DNA]</scope>
</reference>
<reference evidence="4" key="2">
    <citation type="submission" date="2019-09" db="UniProtKB">
        <authorList>
            <consortium name="WormBaseParasite"/>
        </authorList>
    </citation>
    <scope>IDENTIFICATION</scope>
</reference>
<dbReference type="EMBL" id="UZAH01010491">
    <property type="protein sequence ID" value="VDO37139.1"/>
    <property type="molecule type" value="Genomic_DNA"/>
</dbReference>